<dbReference type="GO" id="GO:0007187">
    <property type="term" value="P:G protein-coupled receptor signaling pathway, coupled to cyclic nucleotide second messenger"/>
    <property type="evidence" value="ECO:0007669"/>
    <property type="project" value="TreeGrafter"/>
</dbReference>
<keyword evidence="4 11" id="KW-1133">Transmembrane helix</keyword>
<proteinExistence type="inferred from homology"/>
<feature type="transmembrane region" description="Helical" evidence="11">
    <location>
        <begin position="28"/>
        <end position="56"/>
    </location>
</feature>
<evidence type="ECO:0000256" key="7">
    <source>
        <dbReference type="ARBA" id="ARBA00023170"/>
    </source>
</evidence>
<keyword evidence="5 9" id="KW-0297">G-protein coupled receptor</keyword>
<keyword evidence="3 9" id="KW-0812">Transmembrane</keyword>
<evidence type="ECO:0000313" key="13">
    <source>
        <dbReference type="EMBL" id="KAJ7358992.1"/>
    </source>
</evidence>
<dbReference type="PROSITE" id="PS00237">
    <property type="entry name" value="G_PROTEIN_RECEP_F1_1"/>
    <property type="match status" value="1"/>
</dbReference>
<evidence type="ECO:0000256" key="9">
    <source>
        <dbReference type="RuleBase" id="RU000688"/>
    </source>
</evidence>
<feature type="transmembrane region" description="Helical" evidence="11">
    <location>
        <begin position="68"/>
        <end position="93"/>
    </location>
</feature>
<feature type="domain" description="G-protein coupled receptors family 1 profile" evidence="12">
    <location>
        <begin position="47"/>
        <end position="286"/>
    </location>
</feature>
<dbReference type="GO" id="GO:0005886">
    <property type="term" value="C:plasma membrane"/>
    <property type="evidence" value="ECO:0007669"/>
    <property type="project" value="UniProtKB-SubCell"/>
</dbReference>
<feature type="transmembrane region" description="Helical" evidence="11">
    <location>
        <begin position="273"/>
        <end position="289"/>
    </location>
</feature>
<dbReference type="InterPro" id="IPR000276">
    <property type="entry name" value="GPCR_Rhodpsn"/>
</dbReference>
<dbReference type="OrthoDB" id="5957871at2759"/>
<dbReference type="Gene3D" id="1.20.1070.10">
    <property type="entry name" value="Rhodopsin 7-helix transmembrane proteins"/>
    <property type="match status" value="1"/>
</dbReference>
<reference evidence="13" key="1">
    <citation type="submission" date="2023-01" db="EMBL/GenBank/DDBJ databases">
        <title>Genome assembly of the deep-sea coral Lophelia pertusa.</title>
        <authorList>
            <person name="Herrera S."/>
            <person name="Cordes E."/>
        </authorList>
    </citation>
    <scope>NUCLEOTIDE SEQUENCE</scope>
    <source>
        <strain evidence="13">USNM1676648</strain>
        <tissue evidence="13">Polyp</tissue>
    </source>
</reference>
<organism evidence="13 14">
    <name type="scientific">Desmophyllum pertusum</name>
    <dbReference type="NCBI Taxonomy" id="174260"/>
    <lineage>
        <taxon>Eukaryota</taxon>
        <taxon>Metazoa</taxon>
        <taxon>Cnidaria</taxon>
        <taxon>Anthozoa</taxon>
        <taxon>Hexacorallia</taxon>
        <taxon>Scleractinia</taxon>
        <taxon>Caryophylliina</taxon>
        <taxon>Caryophylliidae</taxon>
        <taxon>Desmophyllum</taxon>
    </lineage>
</organism>
<feature type="compositionally biased region" description="Polar residues" evidence="10">
    <location>
        <begin position="325"/>
        <end position="334"/>
    </location>
</feature>
<comment type="similarity">
    <text evidence="9">Belongs to the G-protein coupled receptor 1 family.</text>
</comment>
<feature type="transmembrane region" description="Helical" evidence="11">
    <location>
        <begin position="181"/>
        <end position="206"/>
    </location>
</feature>
<evidence type="ECO:0000256" key="2">
    <source>
        <dbReference type="ARBA" id="ARBA00022475"/>
    </source>
</evidence>
<dbReference type="PANTHER" id="PTHR24247">
    <property type="entry name" value="5-HYDROXYTRYPTAMINE RECEPTOR"/>
    <property type="match status" value="1"/>
</dbReference>
<evidence type="ECO:0000256" key="4">
    <source>
        <dbReference type="ARBA" id="ARBA00022989"/>
    </source>
</evidence>
<evidence type="ECO:0000256" key="10">
    <source>
        <dbReference type="SAM" id="MobiDB-lite"/>
    </source>
</evidence>
<keyword evidence="6 11" id="KW-0472">Membrane</keyword>
<keyword evidence="7 9" id="KW-0675">Receptor</keyword>
<comment type="subcellular location">
    <subcellularLocation>
        <location evidence="1">Cell membrane</location>
        <topology evidence="1">Multi-pass membrane protein</topology>
    </subcellularLocation>
</comment>
<comment type="caution">
    <text evidence="13">The sequence shown here is derived from an EMBL/GenBank/DDBJ whole genome shotgun (WGS) entry which is preliminary data.</text>
</comment>
<evidence type="ECO:0000256" key="11">
    <source>
        <dbReference type="SAM" id="Phobius"/>
    </source>
</evidence>
<feature type="region of interest" description="Disordered" evidence="10">
    <location>
        <begin position="325"/>
        <end position="346"/>
    </location>
</feature>
<feature type="transmembrane region" description="Helical" evidence="11">
    <location>
        <begin position="151"/>
        <end position="169"/>
    </location>
</feature>
<keyword evidence="8 9" id="KW-0807">Transducer</keyword>
<dbReference type="PRINTS" id="PR00237">
    <property type="entry name" value="GPCRRHODOPSN"/>
</dbReference>
<evidence type="ECO:0000256" key="3">
    <source>
        <dbReference type="ARBA" id="ARBA00022692"/>
    </source>
</evidence>
<dbReference type="SUPFAM" id="SSF81321">
    <property type="entry name" value="Family A G protein-coupled receptor-like"/>
    <property type="match status" value="1"/>
</dbReference>
<dbReference type="GO" id="GO:0030594">
    <property type="term" value="F:neurotransmitter receptor activity"/>
    <property type="evidence" value="ECO:0007669"/>
    <property type="project" value="TreeGrafter"/>
</dbReference>
<dbReference type="Proteomes" id="UP001163046">
    <property type="component" value="Unassembled WGS sequence"/>
</dbReference>
<evidence type="ECO:0000256" key="1">
    <source>
        <dbReference type="ARBA" id="ARBA00004651"/>
    </source>
</evidence>
<evidence type="ECO:0000259" key="12">
    <source>
        <dbReference type="PROSITE" id="PS50262"/>
    </source>
</evidence>
<dbReference type="GO" id="GO:0007268">
    <property type="term" value="P:chemical synaptic transmission"/>
    <property type="evidence" value="ECO:0007669"/>
    <property type="project" value="TreeGrafter"/>
</dbReference>
<evidence type="ECO:0000256" key="6">
    <source>
        <dbReference type="ARBA" id="ARBA00023136"/>
    </source>
</evidence>
<keyword evidence="2" id="KW-1003">Cell membrane</keyword>
<dbReference type="InterPro" id="IPR017452">
    <property type="entry name" value="GPCR_Rhodpsn_7TM"/>
</dbReference>
<dbReference type="PANTHER" id="PTHR24247:SF202">
    <property type="entry name" value="5-HYDROXYTRYPTAMINE RECEPTOR 1"/>
    <property type="match status" value="1"/>
</dbReference>
<dbReference type="GO" id="GO:0045202">
    <property type="term" value="C:synapse"/>
    <property type="evidence" value="ECO:0007669"/>
    <property type="project" value="GOC"/>
</dbReference>
<dbReference type="GO" id="GO:0030425">
    <property type="term" value="C:dendrite"/>
    <property type="evidence" value="ECO:0007669"/>
    <property type="project" value="TreeGrafter"/>
</dbReference>
<dbReference type="Pfam" id="PF00001">
    <property type="entry name" value="7tm_1"/>
    <property type="match status" value="2"/>
</dbReference>
<name>A0A9X0CKB9_9CNID</name>
<evidence type="ECO:0000313" key="14">
    <source>
        <dbReference type="Proteomes" id="UP001163046"/>
    </source>
</evidence>
<feature type="transmembrane region" description="Helical" evidence="11">
    <location>
        <begin position="237"/>
        <end position="261"/>
    </location>
</feature>
<protein>
    <recommendedName>
        <fullName evidence="12">G-protein coupled receptors family 1 profile domain-containing protein</fullName>
    </recommendedName>
</protein>
<dbReference type="PROSITE" id="PS50262">
    <property type="entry name" value="G_PROTEIN_RECEP_F1_2"/>
    <property type="match status" value="1"/>
</dbReference>
<dbReference type="AlphaFoldDB" id="A0A9X0CKB9"/>
<evidence type="ECO:0000256" key="8">
    <source>
        <dbReference type="ARBA" id="ARBA00023224"/>
    </source>
</evidence>
<evidence type="ECO:0000256" key="5">
    <source>
        <dbReference type="ARBA" id="ARBA00023040"/>
    </source>
</evidence>
<feature type="transmembrane region" description="Helical" evidence="11">
    <location>
        <begin position="113"/>
        <end position="130"/>
    </location>
</feature>
<dbReference type="CDD" id="cd14967">
    <property type="entry name" value="7tmA_amine_R-like"/>
    <property type="match status" value="1"/>
</dbReference>
<keyword evidence="14" id="KW-1185">Reference proteome</keyword>
<sequence>MNDSNVNIFNMTTSLGTEPLVPSLHGTAVSFISASLICLLIIGALAANAFVCLAVYKQRSARQITRYFIINLCMADIFITVISMPVWLIFLLYDNRSAVHLLGETFVTIWRHVDILCGTASILSLTSISVDRYIAVSRPYSYAQCMTTRRAMHIIGGIWIFSMTVALLFKPLREFKGGYAIFVMFVSFLLPLLVIIAAYGSMFRVAMRHARDQRRRQEPKNHQYKEVKRHLKAAKTIAFVIGTFLCCWAPFIIVSVCFAFYELDPNGASVAKWLAYLNAVLNPVVYTCVDKQLRGLVRKRLSFCCRGRFCWSFSKGDRCAQTGTEISSPMSSVSKPVEQQAEQQQV</sequence>
<dbReference type="EMBL" id="MU827313">
    <property type="protein sequence ID" value="KAJ7358992.1"/>
    <property type="molecule type" value="Genomic_DNA"/>
</dbReference>
<dbReference type="GO" id="GO:0004993">
    <property type="term" value="F:G protein-coupled serotonin receptor activity"/>
    <property type="evidence" value="ECO:0007669"/>
    <property type="project" value="TreeGrafter"/>
</dbReference>
<accession>A0A9X0CKB9</accession>
<gene>
    <name evidence="13" type="ORF">OS493_019897</name>
</gene>